<dbReference type="AlphaFoldDB" id="A0AAD4NCN0"/>
<evidence type="ECO:0000259" key="3">
    <source>
        <dbReference type="PROSITE" id="PS50118"/>
    </source>
</evidence>
<dbReference type="EMBL" id="JAKKPZ010000006">
    <property type="protein sequence ID" value="KAI1720330.1"/>
    <property type="molecule type" value="Genomic_DNA"/>
</dbReference>
<evidence type="ECO:0000313" key="5">
    <source>
        <dbReference type="Proteomes" id="UP001201812"/>
    </source>
</evidence>
<name>A0AAD4NCN0_9BILA</name>
<dbReference type="InterPro" id="IPR036910">
    <property type="entry name" value="HMG_box_dom_sf"/>
</dbReference>
<proteinExistence type="predicted"/>
<dbReference type="GO" id="GO:0003677">
    <property type="term" value="F:DNA binding"/>
    <property type="evidence" value="ECO:0007669"/>
    <property type="project" value="UniProtKB-UniRule"/>
</dbReference>
<accession>A0AAD4NCN0</accession>
<feature type="region of interest" description="Disordered" evidence="2">
    <location>
        <begin position="1"/>
        <end position="34"/>
    </location>
</feature>
<dbReference type="SMART" id="SM00398">
    <property type="entry name" value="HMG"/>
    <property type="match status" value="1"/>
</dbReference>
<dbReference type="Gene3D" id="1.10.30.10">
    <property type="entry name" value="High mobility group box domain"/>
    <property type="match status" value="1"/>
</dbReference>
<comment type="caution">
    <text evidence="4">The sequence shown here is derived from an EMBL/GenBank/DDBJ whole genome shotgun (WGS) entry which is preliminary data.</text>
</comment>
<gene>
    <name evidence="4" type="ORF">DdX_05717</name>
</gene>
<dbReference type="SUPFAM" id="SSF47095">
    <property type="entry name" value="HMG-box"/>
    <property type="match status" value="1"/>
</dbReference>
<sequence length="96" mass="10702">MAKTPMKKATPGAGGDALSKVNKGEGSNNAATRPKGAKNAYMFWLLENREKISALVGKKKALKECGKRWKDLHDKSKWEKLAAEDKERFQREKAQA</sequence>
<dbReference type="Proteomes" id="UP001201812">
    <property type="component" value="Unassembled WGS sequence"/>
</dbReference>
<dbReference type="GO" id="GO:0005634">
    <property type="term" value="C:nucleus"/>
    <property type="evidence" value="ECO:0007669"/>
    <property type="project" value="UniProtKB-UniRule"/>
</dbReference>
<dbReference type="PROSITE" id="PS50118">
    <property type="entry name" value="HMG_BOX_2"/>
    <property type="match status" value="1"/>
</dbReference>
<dbReference type="Pfam" id="PF09011">
    <property type="entry name" value="HMG_box_2"/>
    <property type="match status" value="1"/>
</dbReference>
<feature type="domain" description="HMG box" evidence="3">
    <location>
        <begin position="34"/>
        <end position="96"/>
    </location>
</feature>
<reference evidence="4" key="1">
    <citation type="submission" date="2022-01" db="EMBL/GenBank/DDBJ databases">
        <title>Genome Sequence Resource for Two Populations of Ditylenchus destructor, the Migratory Endoparasitic Phytonematode.</title>
        <authorList>
            <person name="Zhang H."/>
            <person name="Lin R."/>
            <person name="Xie B."/>
        </authorList>
    </citation>
    <scope>NUCLEOTIDE SEQUENCE</scope>
    <source>
        <strain evidence="4">BazhouSP</strain>
    </source>
</reference>
<organism evidence="4 5">
    <name type="scientific">Ditylenchus destructor</name>
    <dbReference type="NCBI Taxonomy" id="166010"/>
    <lineage>
        <taxon>Eukaryota</taxon>
        <taxon>Metazoa</taxon>
        <taxon>Ecdysozoa</taxon>
        <taxon>Nematoda</taxon>
        <taxon>Chromadorea</taxon>
        <taxon>Rhabditida</taxon>
        <taxon>Tylenchina</taxon>
        <taxon>Tylenchomorpha</taxon>
        <taxon>Sphaerularioidea</taxon>
        <taxon>Anguinidae</taxon>
        <taxon>Anguininae</taxon>
        <taxon>Ditylenchus</taxon>
    </lineage>
</organism>
<keyword evidence="5" id="KW-1185">Reference proteome</keyword>
<evidence type="ECO:0000256" key="1">
    <source>
        <dbReference type="PROSITE-ProRule" id="PRU00267"/>
    </source>
</evidence>
<keyword evidence="1" id="KW-0238">DNA-binding</keyword>
<keyword evidence="1" id="KW-0539">Nucleus</keyword>
<feature type="DNA-binding region" description="HMG box" evidence="1">
    <location>
        <begin position="34"/>
        <end position="96"/>
    </location>
</feature>
<evidence type="ECO:0000256" key="2">
    <source>
        <dbReference type="SAM" id="MobiDB-lite"/>
    </source>
</evidence>
<evidence type="ECO:0000313" key="4">
    <source>
        <dbReference type="EMBL" id="KAI1720330.1"/>
    </source>
</evidence>
<protein>
    <submittedName>
        <fullName evidence="4">HMG-box domain-containing protein</fullName>
    </submittedName>
</protein>
<dbReference type="InterPro" id="IPR009071">
    <property type="entry name" value="HMG_box_dom"/>
</dbReference>